<keyword evidence="7 8" id="KW-0131">Cell cycle</keyword>
<evidence type="ECO:0000313" key="12">
    <source>
        <dbReference type="EMBL" id="MCF2300655.1"/>
    </source>
</evidence>
<dbReference type="GO" id="GO:0005886">
    <property type="term" value="C:plasma membrane"/>
    <property type="evidence" value="ECO:0007669"/>
    <property type="project" value="UniProtKB-SubCell"/>
</dbReference>
<keyword evidence="6 8" id="KW-0472">Membrane</keyword>
<comment type="subunit">
    <text evidence="8">Interacts with FtsZ via their C-terminal domains.</text>
</comment>
<feature type="transmembrane region" description="Helical" evidence="8">
    <location>
        <begin position="6"/>
        <end position="25"/>
    </location>
</feature>
<comment type="function">
    <text evidence="8 9">Essential cell division protein that stabilizes the FtsZ protofilaments by cross-linking them and that serves as a cytoplasmic membrane anchor for the Z ring. Also required for the recruitment to the septal ring of downstream cell division proteins.</text>
</comment>
<keyword evidence="4 8" id="KW-0812">Transmembrane</keyword>
<evidence type="ECO:0000256" key="4">
    <source>
        <dbReference type="ARBA" id="ARBA00022692"/>
    </source>
</evidence>
<evidence type="ECO:0000256" key="10">
    <source>
        <dbReference type="SAM" id="MobiDB-lite"/>
    </source>
</evidence>
<dbReference type="NCBIfam" id="TIGR02205">
    <property type="entry name" value="septum_zipA"/>
    <property type="match status" value="1"/>
</dbReference>
<dbReference type="PANTHER" id="PTHR38685:SF1">
    <property type="entry name" value="CELL DIVISION PROTEIN ZIPA"/>
    <property type="match status" value="1"/>
</dbReference>
<dbReference type="PANTHER" id="PTHR38685">
    <property type="entry name" value="CELL DIVISION PROTEIN ZIPA"/>
    <property type="match status" value="1"/>
</dbReference>
<dbReference type="Gene3D" id="3.30.1400.10">
    <property type="entry name" value="ZipA, C-terminal FtsZ-binding domain"/>
    <property type="match status" value="1"/>
</dbReference>
<dbReference type="RefSeq" id="WP_232580623.1">
    <property type="nucleotide sequence ID" value="NZ_WMCP01000001.1"/>
</dbReference>
<dbReference type="GO" id="GO:0000917">
    <property type="term" value="P:division septum assembly"/>
    <property type="evidence" value="ECO:0007669"/>
    <property type="project" value="TreeGrafter"/>
</dbReference>
<dbReference type="SUPFAM" id="SSF64383">
    <property type="entry name" value="Cell-division protein ZipA, C-terminal domain"/>
    <property type="match status" value="1"/>
</dbReference>
<feature type="domain" description="ZipA C-terminal FtsZ-binding" evidence="11">
    <location>
        <begin position="308"/>
        <end position="438"/>
    </location>
</feature>
<evidence type="ECO:0000256" key="6">
    <source>
        <dbReference type="ARBA" id="ARBA00023136"/>
    </source>
</evidence>
<keyword evidence="1 8" id="KW-1003">Cell membrane</keyword>
<keyword evidence="5 8" id="KW-1133">Transmembrane helix</keyword>
<comment type="caution">
    <text evidence="12">The sequence shown here is derived from an EMBL/GenBank/DDBJ whole genome shotgun (WGS) entry which is preliminary data.</text>
</comment>
<evidence type="ECO:0000256" key="9">
    <source>
        <dbReference type="RuleBase" id="RU003612"/>
    </source>
</evidence>
<evidence type="ECO:0000256" key="8">
    <source>
        <dbReference type="HAMAP-Rule" id="MF_00509"/>
    </source>
</evidence>
<dbReference type="GO" id="GO:0032153">
    <property type="term" value="C:cell division site"/>
    <property type="evidence" value="ECO:0007669"/>
    <property type="project" value="UniProtKB-UniRule"/>
</dbReference>
<sequence>MQELRLVLIIVGALAIAALLFHGLWTSRKEKPAKFGEKPLSKIDEVNLDSQDIVQESVSDVRVVNSTPEVTEAKSNQPDVTATKPVSKRKEPGFSFGERPQHDPLLGETAAPSVNTAPKVATHERIEPQMHIGSAPQPAVAPQPTVAVQSVAAPIVAAQSVAAPQPTVAAQPVAAPQPIVAAQPVVAPQPTVAAQPVAAPQPIVAAQPVVAPQPTVAAQPVAAPQPIVAAQPVVAPQPVATPQPIVAAQSVPTPIFTPVVEDDVEPQEPVTKAAIIETVTTIIPEPEITPEPEVILEPEVLPEPEPLPPTYLSVCVHARKGKVLRGPSLFACLERNGLIFGENSVFHRHADLAGTEPVIFSVTNLLNPGTFPETNYQHFETPGIGFFLMLPCYGKASSNFNMMLQTAQQIADQLNADVMDQDRVMITPNRIAAYREKSVKYNQC</sequence>
<dbReference type="Proteomes" id="UP000813876">
    <property type="component" value="Unassembled WGS sequence"/>
</dbReference>
<dbReference type="InterPro" id="IPR036765">
    <property type="entry name" value="ZipA_FtsZ-bd_C_sf"/>
</dbReference>
<dbReference type="InterPro" id="IPR007449">
    <property type="entry name" value="ZipA_FtsZ-bd_C"/>
</dbReference>
<dbReference type="EMBL" id="WMCP01000001">
    <property type="protein sequence ID" value="MCF2300655.1"/>
    <property type="molecule type" value="Genomic_DNA"/>
</dbReference>
<evidence type="ECO:0000256" key="2">
    <source>
        <dbReference type="ARBA" id="ARBA00022519"/>
    </source>
</evidence>
<evidence type="ECO:0000259" key="11">
    <source>
        <dbReference type="SMART" id="SM00771"/>
    </source>
</evidence>
<protein>
    <recommendedName>
        <fullName evidence="8 9">Cell division protein ZipA</fullName>
    </recommendedName>
</protein>
<dbReference type="Pfam" id="PF04354">
    <property type="entry name" value="ZipA_C"/>
    <property type="match status" value="1"/>
</dbReference>
<evidence type="ECO:0000313" key="13">
    <source>
        <dbReference type="Proteomes" id="UP000813876"/>
    </source>
</evidence>
<dbReference type="InterPro" id="IPR011919">
    <property type="entry name" value="Cell_div_ZipA"/>
</dbReference>
<accession>A0AAW4ZRY2</accession>
<reference evidence="12" key="1">
    <citation type="submission" date="2019-11" db="EMBL/GenBank/DDBJ databases">
        <title>Comparative genomics of photobacteria reveal adaptation to distinct habitats.</title>
        <authorList>
            <person name="Fuertes-Perez S."/>
            <person name="Hilgarth M."/>
            <person name="Vogel R.F."/>
        </authorList>
    </citation>
    <scope>NUCLEOTIDE SEQUENCE</scope>
    <source>
        <strain evidence="12">TMW2.2145</strain>
    </source>
</reference>
<keyword evidence="3 8" id="KW-0132">Cell division</keyword>
<dbReference type="SMART" id="SM00771">
    <property type="entry name" value="ZipA_C"/>
    <property type="match status" value="1"/>
</dbReference>
<keyword evidence="2 8" id="KW-0997">Cell inner membrane</keyword>
<evidence type="ECO:0000256" key="5">
    <source>
        <dbReference type="ARBA" id="ARBA00022989"/>
    </source>
</evidence>
<dbReference type="AlphaFoldDB" id="A0AAW4ZRY2"/>
<name>A0AAW4ZRY2_PHOPO</name>
<evidence type="ECO:0000256" key="1">
    <source>
        <dbReference type="ARBA" id="ARBA00022475"/>
    </source>
</evidence>
<proteinExistence type="inferred from homology"/>
<evidence type="ECO:0000256" key="3">
    <source>
        <dbReference type="ARBA" id="ARBA00022618"/>
    </source>
</evidence>
<feature type="compositionally biased region" description="Polar residues" evidence="10">
    <location>
        <begin position="66"/>
        <end position="80"/>
    </location>
</feature>
<feature type="region of interest" description="Disordered" evidence="10">
    <location>
        <begin position="66"/>
        <end position="108"/>
    </location>
</feature>
<gene>
    <name evidence="8 12" type="primary">zipA</name>
    <name evidence="12" type="ORF">GLP33_02745</name>
</gene>
<dbReference type="HAMAP" id="MF_00509">
    <property type="entry name" value="ZipA"/>
    <property type="match status" value="1"/>
</dbReference>
<organism evidence="12 13">
    <name type="scientific">Photobacterium phosphoreum</name>
    <dbReference type="NCBI Taxonomy" id="659"/>
    <lineage>
        <taxon>Bacteria</taxon>
        <taxon>Pseudomonadati</taxon>
        <taxon>Pseudomonadota</taxon>
        <taxon>Gammaproteobacteria</taxon>
        <taxon>Vibrionales</taxon>
        <taxon>Vibrionaceae</taxon>
        <taxon>Photobacterium</taxon>
    </lineage>
</organism>
<comment type="subcellular location">
    <subcellularLocation>
        <location evidence="8">Cell inner membrane</location>
        <topology evidence="8">Single-pass type I membrane protein</topology>
    </subcellularLocation>
    <text evidence="8">Localizes to the Z ring in an FtsZ-dependent manner.</text>
</comment>
<comment type="similarity">
    <text evidence="8 9">Belongs to the ZipA family.</text>
</comment>
<evidence type="ECO:0000256" key="7">
    <source>
        <dbReference type="ARBA" id="ARBA00023306"/>
    </source>
</evidence>
<dbReference type="GO" id="GO:0043093">
    <property type="term" value="P:FtsZ-dependent cytokinesis"/>
    <property type="evidence" value="ECO:0007669"/>
    <property type="project" value="UniProtKB-UniRule"/>
</dbReference>